<protein>
    <recommendedName>
        <fullName evidence="3">HTH luxR-type domain-containing protein</fullName>
    </recommendedName>
</protein>
<evidence type="ECO:0008006" key="3">
    <source>
        <dbReference type="Google" id="ProtNLM"/>
    </source>
</evidence>
<proteinExistence type="predicted"/>
<organism evidence="1 2">
    <name type="scientific">[Mycobacterium] burgundiense</name>
    <dbReference type="NCBI Taxonomy" id="3064286"/>
    <lineage>
        <taxon>Bacteria</taxon>
        <taxon>Bacillati</taxon>
        <taxon>Actinomycetota</taxon>
        <taxon>Actinomycetes</taxon>
        <taxon>Mycobacteriales</taxon>
        <taxon>Mycobacteriaceae</taxon>
        <taxon>Mycolicibacterium</taxon>
    </lineage>
</organism>
<reference evidence="1 2" key="1">
    <citation type="submission" date="2023-08" db="EMBL/GenBank/DDBJ databases">
        <authorList>
            <person name="Folkvardsen B D."/>
            <person name="Norman A."/>
        </authorList>
    </citation>
    <scope>NUCLEOTIDE SEQUENCE [LARGE SCALE GENOMIC DNA]</scope>
    <source>
        <strain evidence="1 2">Mu0053</strain>
    </source>
</reference>
<name>A0ABM9LVX0_9MYCO</name>
<sequence length="126" mass="13497">MTRFTPSDLDLARAADELLIDAGKRLAGVVGVAASGLASPYPDSHPTEILAALQRWLGRQARIRECENEILALLLMRGASRRGLADAIGVRPETISTRVGGHRAATATRADIARDTAGRWQWADPG</sequence>
<evidence type="ECO:0000313" key="1">
    <source>
        <dbReference type="EMBL" id="CAJ1505636.1"/>
    </source>
</evidence>
<accession>A0ABM9LVX0</accession>
<dbReference type="RefSeq" id="WP_308478413.1">
    <property type="nucleotide sequence ID" value="NZ_OY726397.1"/>
</dbReference>
<gene>
    <name evidence="1" type="ORF">MU0053_002985</name>
</gene>
<dbReference type="Proteomes" id="UP001190465">
    <property type="component" value="Chromosome"/>
</dbReference>
<keyword evidence="2" id="KW-1185">Reference proteome</keyword>
<dbReference type="EMBL" id="OY726397">
    <property type="protein sequence ID" value="CAJ1505636.1"/>
    <property type="molecule type" value="Genomic_DNA"/>
</dbReference>
<evidence type="ECO:0000313" key="2">
    <source>
        <dbReference type="Proteomes" id="UP001190465"/>
    </source>
</evidence>